<dbReference type="Proteomes" id="UP000000343">
    <property type="component" value="Chromosome"/>
</dbReference>
<gene>
    <name evidence="2" type="ordered locus">AciX9_0609</name>
</gene>
<protein>
    <submittedName>
        <fullName evidence="2">Diguanylate phosphodiesterase</fullName>
    </submittedName>
</protein>
<dbReference type="SUPFAM" id="SSF141868">
    <property type="entry name" value="EAL domain-like"/>
    <property type="match status" value="1"/>
</dbReference>
<dbReference type="Pfam" id="PF00563">
    <property type="entry name" value="EAL"/>
    <property type="match status" value="1"/>
</dbReference>
<evidence type="ECO:0000259" key="1">
    <source>
        <dbReference type="PROSITE" id="PS50883"/>
    </source>
</evidence>
<dbReference type="KEGG" id="acm:AciX9_0609"/>
<dbReference type="PROSITE" id="PS50883">
    <property type="entry name" value="EAL"/>
    <property type="match status" value="1"/>
</dbReference>
<feature type="domain" description="EAL" evidence="1">
    <location>
        <begin position="2"/>
        <end position="257"/>
    </location>
</feature>
<reference evidence="3" key="1">
    <citation type="submission" date="2011-01" db="EMBL/GenBank/DDBJ databases">
        <title>Complete sequence of chromosome of Acidobacterium sp. MP5ACTX9.</title>
        <authorList>
            <consortium name="US DOE Joint Genome Institute"/>
            <person name="Lucas S."/>
            <person name="Copeland A."/>
            <person name="Lapidus A."/>
            <person name="Cheng J.-F."/>
            <person name="Goodwin L."/>
            <person name="Pitluck S."/>
            <person name="Teshima H."/>
            <person name="Detter J.C."/>
            <person name="Han C."/>
            <person name="Tapia R."/>
            <person name="Land M."/>
            <person name="Hauser L."/>
            <person name="Kyrpides N."/>
            <person name="Ivanova N."/>
            <person name="Ovchinnikova G."/>
            <person name="Pagani I."/>
            <person name="Rawat S.R."/>
            <person name="Mannisto M."/>
            <person name="Haggblom M.M."/>
            <person name="Woyke T."/>
        </authorList>
    </citation>
    <scope>NUCLEOTIDE SEQUENCE [LARGE SCALE GENOMIC DNA]</scope>
    <source>
        <strain evidence="3">MP5ACTX9</strain>
    </source>
</reference>
<sequence length="276" mass="30429">MRSSATSLVKDSGCTDGPVQPFPFTMAFQPIVDVEAGKIYAYEALVRGVNNESALSVLSQVTDENRYAFDQGCRTTAIRLAQRLGLAETGAKLSINFMPGAVYNPTACIHLTVATAASVGFPLERLVFEITETEEVRDRQHMLSIFKEYRKHGFEIAMDDFGAGFCGLNLFAELTPDILKIDMELTRRIHLRPVAMATMRCLVQLCAELKIPLVAEGVETMEEYRALKECGIRLMQGYLLARPGFETLPAFVVPKEDRVSTGRIGPGFKGQVHTAA</sequence>
<dbReference type="HOGENOM" id="CLU_000445_70_50_0"/>
<dbReference type="SMART" id="SM00052">
    <property type="entry name" value="EAL"/>
    <property type="match status" value="1"/>
</dbReference>
<dbReference type="Gene3D" id="3.20.20.450">
    <property type="entry name" value="EAL domain"/>
    <property type="match status" value="1"/>
</dbReference>
<dbReference type="AlphaFoldDB" id="E8WZ78"/>
<dbReference type="PANTHER" id="PTHR33121:SF15">
    <property type="entry name" value="BLUE LIGHT- AND TEMPERATURE-REGULATED ANTIREPRESSOR BLUF"/>
    <property type="match status" value="1"/>
</dbReference>
<proteinExistence type="predicted"/>
<accession>E8WZ78</accession>
<dbReference type="STRING" id="1198114.AciX9_0609"/>
<organism evidence="3">
    <name type="scientific">Granulicella tundricola (strain ATCC BAA-1859 / DSM 23138 / MP5ACTX9)</name>
    <dbReference type="NCBI Taxonomy" id="1198114"/>
    <lineage>
        <taxon>Bacteria</taxon>
        <taxon>Pseudomonadati</taxon>
        <taxon>Acidobacteriota</taxon>
        <taxon>Terriglobia</taxon>
        <taxon>Terriglobales</taxon>
        <taxon>Acidobacteriaceae</taxon>
        <taxon>Granulicella</taxon>
    </lineage>
</organism>
<dbReference type="GO" id="GO:0071111">
    <property type="term" value="F:cyclic-guanylate-specific phosphodiesterase activity"/>
    <property type="evidence" value="ECO:0007669"/>
    <property type="project" value="InterPro"/>
</dbReference>
<dbReference type="eggNOG" id="COG2200">
    <property type="taxonomic scope" value="Bacteria"/>
</dbReference>
<dbReference type="EMBL" id="CP002480">
    <property type="protein sequence ID" value="ADW67680.1"/>
    <property type="molecule type" value="Genomic_DNA"/>
</dbReference>
<evidence type="ECO:0000313" key="2">
    <source>
        <dbReference type="EMBL" id="ADW67680.1"/>
    </source>
</evidence>
<evidence type="ECO:0000313" key="3">
    <source>
        <dbReference type="Proteomes" id="UP000000343"/>
    </source>
</evidence>
<keyword evidence="3" id="KW-1185">Reference proteome</keyword>
<dbReference type="PANTHER" id="PTHR33121">
    <property type="entry name" value="CYCLIC DI-GMP PHOSPHODIESTERASE PDEF"/>
    <property type="match status" value="1"/>
</dbReference>
<dbReference type="RefSeq" id="WP_013579008.1">
    <property type="nucleotide sequence ID" value="NC_015064.1"/>
</dbReference>
<dbReference type="InterPro" id="IPR050706">
    <property type="entry name" value="Cyclic-di-GMP_PDE-like"/>
</dbReference>
<dbReference type="PaxDb" id="1198114-AciX9_0609"/>
<dbReference type="InterPro" id="IPR001633">
    <property type="entry name" value="EAL_dom"/>
</dbReference>
<dbReference type="InterPro" id="IPR035919">
    <property type="entry name" value="EAL_sf"/>
</dbReference>
<name>E8WZ78_GRATM</name>
<dbReference type="OrthoDB" id="8731447at2"/>
<dbReference type="CDD" id="cd01948">
    <property type="entry name" value="EAL"/>
    <property type="match status" value="1"/>
</dbReference>